<dbReference type="PANTHER" id="PTHR13100">
    <property type="entry name" value="CELL GROWTH-REGULATING NUCLEOLAR PROTEIN LYAR"/>
    <property type="match status" value="1"/>
</dbReference>
<name>A0AB34IHK7_PRYPA</name>
<dbReference type="EMBL" id="JBGBPQ010000026">
    <property type="protein sequence ID" value="KAL1498841.1"/>
    <property type="molecule type" value="Genomic_DNA"/>
</dbReference>
<evidence type="ECO:0000256" key="7">
    <source>
        <dbReference type="PROSITE-ProRule" id="PRU01145"/>
    </source>
</evidence>
<feature type="domain" description="Zinc finger C2H2 LYAR-type" evidence="9">
    <location>
        <begin position="32"/>
        <end position="58"/>
    </location>
</feature>
<keyword evidence="3" id="KW-0677">Repeat</keyword>
<evidence type="ECO:0000256" key="8">
    <source>
        <dbReference type="SAM" id="MobiDB-lite"/>
    </source>
</evidence>
<evidence type="ECO:0000256" key="5">
    <source>
        <dbReference type="ARBA" id="ARBA00022833"/>
    </source>
</evidence>
<dbReference type="FunFam" id="3.30.1490.490:FF:000001">
    <property type="entry name" value="cell growth-regulating nucleolar protein-like"/>
    <property type="match status" value="1"/>
</dbReference>
<dbReference type="PROSITE" id="PS51804">
    <property type="entry name" value="ZF_C2HC_LYAR"/>
    <property type="match status" value="1"/>
</dbReference>
<dbReference type="Proteomes" id="UP001515480">
    <property type="component" value="Unassembled WGS sequence"/>
</dbReference>
<dbReference type="AlphaFoldDB" id="A0AB34IHK7"/>
<evidence type="ECO:0008006" key="13">
    <source>
        <dbReference type="Google" id="ProtNLM"/>
    </source>
</evidence>
<keyword evidence="4 7" id="KW-0863">Zinc-finger</keyword>
<evidence type="ECO:0000259" key="9">
    <source>
        <dbReference type="Pfam" id="PF08790"/>
    </source>
</evidence>
<dbReference type="GO" id="GO:0005730">
    <property type="term" value="C:nucleolus"/>
    <property type="evidence" value="ECO:0007669"/>
    <property type="project" value="TreeGrafter"/>
</dbReference>
<protein>
    <recommendedName>
        <fullName evidence="13">Zinc finger C2H2 LYAR-type domain-containing protein</fullName>
    </recommendedName>
</protein>
<dbReference type="GO" id="GO:0000122">
    <property type="term" value="P:negative regulation of transcription by RNA polymerase II"/>
    <property type="evidence" value="ECO:0007669"/>
    <property type="project" value="TreeGrafter"/>
</dbReference>
<dbReference type="Pfam" id="PF25879">
    <property type="entry name" value="WHD_LYAR"/>
    <property type="match status" value="1"/>
</dbReference>
<sequence length="340" mass="38066">MPVFVCEACNETLKRAKVQAHAASCRGCWVMSCMDCNRKFEGDDYWEHTSCVTEAERYQGHLYVHKDNKGDVKQQAWLSNVQAKLDCAPSSERLKPFLSALLKYDNIPRKKPKFLNFAKNSLNLKADREGIAAQLWDVIGFDSAPKEAAANGGSPHLEKSAETHKQTNVEQPAKPATAKREGLKGERQQPSSEEPPGLSKAERKGLKSERQQPSSEETPGLSKAERKGLKGERQQPSSEEPPGRASDAKPQGRKRKVELQEGEEKPIKWKKIIAKELKSCGGRMNLKELRKACVAEALAHPSHRNRQGGQVRREFDEQLSTFHKFKVDGNQVTLQATNED</sequence>
<feature type="compositionally biased region" description="Basic and acidic residues" evidence="8">
    <location>
        <begin position="223"/>
        <end position="233"/>
    </location>
</feature>
<comment type="subcellular location">
    <subcellularLocation>
        <location evidence="1">Nucleus</location>
    </subcellularLocation>
</comment>
<keyword evidence="6" id="KW-0539">Nucleus</keyword>
<evidence type="ECO:0000256" key="2">
    <source>
        <dbReference type="ARBA" id="ARBA00022723"/>
    </source>
</evidence>
<dbReference type="GO" id="GO:0003677">
    <property type="term" value="F:DNA binding"/>
    <property type="evidence" value="ECO:0007669"/>
    <property type="project" value="InterPro"/>
</dbReference>
<reference evidence="11 12" key="1">
    <citation type="journal article" date="2024" name="Science">
        <title>Giant polyketide synthase enzymes in the biosynthesis of giant marine polyether toxins.</title>
        <authorList>
            <person name="Fallon T.R."/>
            <person name="Shende V.V."/>
            <person name="Wierzbicki I.H."/>
            <person name="Pendleton A.L."/>
            <person name="Watervoot N.F."/>
            <person name="Auber R.P."/>
            <person name="Gonzalez D.J."/>
            <person name="Wisecaver J.H."/>
            <person name="Moore B.S."/>
        </authorList>
    </citation>
    <scope>NUCLEOTIDE SEQUENCE [LARGE SCALE GENOMIC DNA]</scope>
    <source>
        <strain evidence="11 12">12B1</strain>
    </source>
</reference>
<feature type="domain" description="Cell growth-regulating nucleolar protein-like winged helix" evidence="10">
    <location>
        <begin position="265"/>
        <end position="335"/>
    </location>
</feature>
<dbReference type="InterPro" id="IPR036236">
    <property type="entry name" value="Znf_C2H2_sf"/>
</dbReference>
<organism evidence="11 12">
    <name type="scientific">Prymnesium parvum</name>
    <name type="common">Toxic golden alga</name>
    <dbReference type="NCBI Taxonomy" id="97485"/>
    <lineage>
        <taxon>Eukaryota</taxon>
        <taxon>Haptista</taxon>
        <taxon>Haptophyta</taxon>
        <taxon>Prymnesiophyceae</taxon>
        <taxon>Prymnesiales</taxon>
        <taxon>Prymnesiaceae</taxon>
        <taxon>Prymnesium</taxon>
    </lineage>
</organism>
<dbReference type="InterPro" id="IPR039999">
    <property type="entry name" value="LYAR"/>
</dbReference>
<evidence type="ECO:0000313" key="11">
    <source>
        <dbReference type="EMBL" id="KAL1498841.1"/>
    </source>
</evidence>
<dbReference type="PANTHER" id="PTHR13100:SF10">
    <property type="entry name" value="CELL GROWTH-REGULATING NUCLEOLAR PROTEIN"/>
    <property type="match status" value="1"/>
</dbReference>
<gene>
    <name evidence="11" type="ORF">AB1Y20_013367</name>
</gene>
<comment type="caution">
    <text evidence="11">The sequence shown here is derived from an EMBL/GenBank/DDBJ whole genome shotgun (WGS) entry which is preliminary data.</text>
</comment>
<evidence type="ECO:0000256" key="4">
    <source>
        <dbReference type="ARBA" id="ARBA00022771"/>
    </source>
</evidence>
<evidence type="ECO:0000259" key="10">
    <source>
        <dbReference type="Pfam" id="PF25879"/>
    </source>
</evidence>
<dbReference type="Gene3D" id="3.30.1490.490">
    <property type="match status" value="1"/>
</dbReference>
<feature type="compositionally biased region" description="Basic and acidic residues" evidence="8">
    <location>
        <begin position="257"/>
        <end position="266"/>
    </location>
</feature>
<feature type="compositionally biased region" description="Basic and acidic residues" evidence="8">
    <location>
        <begin position="156"/>
        <end position="167"/>
    </location>
</feature>
<dbReference type="GO" id="GO:0006364">
    <property type="term" value="P:rRNA processing"/>
    <property type="evidence" value="ECO:0007669"/>
    <property type="project" value="TreeGrafter"/>
</dbReference>
<evidence type="ECO:0000256" key="1">
    <source>
        <dbReference type="ARBA" id="ARBA00004123"/>
    </source>
</evidence>
<evidence type="ECO:0000256" key="3">
    <source>
        <dbReference type="ARBA" id="ARBA00022737"/>
    </source>
</evidence>
<evidence type="ECO:0000256" key="6">
    <source>
        <dbReference type="ARBA" id="ARBA00023242"/>
    </source>
</evidence>
<feature type="region of interest" description="Disordered" evidence="8">
    <location>
        <begin position="147"/>
        <end position="266"/>
    </location>
</feature>
<feature type="compositionally biased region" description="Basic and acidic residues" evidence="8">
    <location>
        <begin position="200"/>
        <end position="210"/>
    </location>
</feature>
<feature type="compositionally biased region" description="Basic and acidic residues" evidence="8">
    <location>
        <begin position="178"/>
        <end position="187"/>
    </location>
</feature>
<dbReference type="SUPFAM" id="SSF57667">
    <property type="entry name" value="beta-beta-alpha zinc fingers"/>
    <property type="match status" value="2"/>
</dbReference>
<dbReference type="GO" id="GO:0008270">
    <property type="term" value="F:zinc ion binding"/>
    <property type="evidence" value="ECO:0007669"/>
    <property type="project" value="UniProtKB-KW"/>
</dbReference>
<keyword evidence="12" id="KW-1185">Reference proteome</keyword>
<accession>A0AB34IHK7</accession>
<keyword evidence="2" id="KW-0479">Metal-binding</keyword>
<dbReference type="InterPro" id="IPR014898">
    <property type="entry name" value="Znf_C2H2_LYAR"/>
</dbReference>
<dbReference type="Pfam" id="PF08790">
    <property type="entry name" value="zf-LYAR"/>
    <property type="match status" value="1"/>
</dbReference>
<proteinExistence type="predicted"/>
<keyword evidence="5" id="KW-0862">Zinc</keyword>
<dbReference type="InterPro" id="IPR058719">
    <property type="entry name" value="WHD_LYAR"/>
</dbReference>
<evidence type="ECO:0000313" key="12">
    <source>
        <dbReference type="Proteomes" id="UP001515480"/>
    </source>
</evidence>